<evidence type="ECO:0000313" key="2">
    <source>
        <dbReference type="EMBL" id="KAF3579018.1"/>
    </source>
</evidence>
<evidence type="ECO:0000256" key="1">
    <source>
        <dbReference type="SAM" id="MobiDB-lite"/>
    </source>
</evidence>
<feature type="region of interest" description="Disordered" evidence="1">
    <location>
        <begin position="1"/>
        <end position="38"/>
    </location>
</feature>
<dbReference type="Proteomes" id="UP000266723">
    <property type="component" value="Unassembled WGS sequence"/>
</dbReference>
<keyword evidence="3" id="KW-1185">Reference proteome</keyword>
<organism evidence="2 3">
    <name type="scientific">Brassica cretica</name>
    <name type="common">Mustard</name>
    <dbReference type="NCBI Taxonomy" id="69181"/>
    <lineage>
        <taxon>Eukaryota</taxon>
        <taxon>Viridiplantae</taxon>
        <taxon>Streptophyta</taxon>
        <taxon>Embryophyta</taxon>
        <taxon>Tracheophyta</taxon>
        <taxon>Spermatophyta</taxon>
        <taxon>Magnoliopsida</taxon>
        <taxon>eudicotyledons</taxon>
        <taxon>Gunneridae</taxon>
        <taxon>Pentapetalae</taxon>
        <taxon>rosids</taxon>
        <taxon>malvids</taxon>
        <taxon>Brassicales</taxon>
        <taxon>Brassicaceae</taxon>
        <taxon>Brassiceae</taxon>
        <taxon>Brassica</taxon>
    </lineage>
</organism>
<comment type="caution">
    <text evidence="2">The sequence shown here is derived from an EMBL/GenBank/DDBJ whole genome shotgun (WGS) entry which is preliminary data.</text>
</comment>
<reference evidence="2 3" key="1">
    <citation type="journal article" date="2020" name="BMC Genomics">
        <title>Intraspecific diversification of the crop wild relative Brassica cretica Lam. using demographic model selection.</title>
        <authorList>
            <person name="Kioukis A."/>
            <person name="Michalopoulou V.A."/>
            <person name="Briers L."/>
            <person name="Pirintsos S."/>
            <person name="Studholme D.J."/>
            <person name="Pavlidis P."/>
            <person name="Sarris P.F."/>
        </authorList>
    </citation>
    <scope>NUCLEOTIDE SEQUENCE [LARGE SCALE GENOMIC DNA]</scope>
    <source>
        <strain evidence="3">cv. PFS-1207/04</strain>
    </source>
</reference>
<gene>
    <name evidence="2" type="ORF">DY000_02033066</name>
</gene>
<dbReference type="EMBL" id="QGKV02000649">
    <property type="protein sequence ID" value="KAF3579018.1"/>
    <property type="molecule type" value="Genomic_DNA"/>
</dbReference>
<proteinExistence type="predicted"/>
<protein>
    <submittedName>
        <fullName evidence="2">Uncharacterized protein</fullName>
    </submittedName>
</protein>
<name>A0ABQ7DLX5_BRACR</name>
<evidence type="ECO:0000313" key="3">
    <source>
        <dbReference type="Proteomes" id="UP000266723"/>
    </source>
</evidence>
<sequence length="157" mass="18111">MEGSPYRKISFSRKKGAVSGTGPGVLRKGEPGASWRGPRGRCSARGLEKFNISVFFPNMIINQEEANVEIRNVIFDIKHWMTILLESPWFRENLEESGDFGVFWSLIECRAAQTRQMFSYGWRPQVMLVLLKSDQSASREEAVEEMKDCRSMKQHWC</sequence>
<accession>A0ABQ7DLX5</accession>